<reference evidence="1" key="1">
    <citation type="submission" date="2021-06" db="EMBL/GenBank/DDBJ databases">
        <authorList>
            <person name="Kallberg Y."/>
            <person name="Tangrot J."/>
            <person name="Rosling A."/>
        </authorList>
    </citation>
    <scope>NUCLEOTIDE SEQUENCE</scope>
    <source>
        <strain evidence="1">UK204</strain>
    </source>
</reference>
<evidence type="ECO:0000313" key="2">
    <source>
        <dbReference type="Proteomes" id="UP000789570"/>
    </source>
</evidence>
<sequence length="107" mass="12020">MTNQIYKIITEQEVNQELTTKIYNVEINSITNDITKRSISSTDKQDLEFMISIGSMDSNSLASIFVTFIQAIKLSILSSNTIYTTFENPQNIIVSDDMTIGSTIIMP</sequence>
<dbReference type="Proteomes" id="UP000789570">
    <property type="component" value="Unassembled WGS sequence"/>
</dbReference>
<gene>
    <name evidence="1" type="ORF">FCALED_LOCUS9338</name>
</gene>
<protein>
    <submittedName>
        <fullName evidence="1">11903_t:CDS:1</fullName>
    </submittedName>
</protein>
<name>A0A9N9CY50_9GLOM</name>
<organism evidence="1 2">
    <name type="scientific">Funneliformis caledonium</name>
    <dbReference type="NCBI Taxonomy" id="1117310"/>
    <lineage>
        <taxon>Eukaryota</taxon>
        <taxon>Fungi</taxon>
        <taxon>Fungi incertae sedis</taxon>
        <taxon>Mucoromycota</taxon>
        <taxon>Glomeromycotina</taxon>
        <taxon>Glomeromycetes</taxon>
        <taxon>Glomerales</taxon>
        <taxon>Glomeraceae</taxon>
        <taxon>Funneliformis</taxon>
    </lineage>
</organism>
<evidence type="ECO:0000313" key="1">
    <source>
        <dbReference type="EMBL" id="CAG8616589.1"/>
    </source>
</evidence>
<accession>A0A9N9CY50</accession>
<proteinExistence type="predicted"/>
<keyword evidence="2" id="KW-1185">Reference proteome</keyword>
<dbReference type="AlphaFoldDB" id="A0A9N9CY50"/>
<dbReference type="EMBL" id="CAJVPQ010003050">
    <property type="protein sequence ID" value="CAG8616589.1"/>
    <property type="molecule type" value="Genomic_DNA"/>
</dbReference>
<comment type="caution">
    <text evidence="1">The sequence shown here is derived from an EMBL/GenBank/DDBJ whole genome shotgun (WGS) entry which is preliminary data.</text>
</comment>